<accession>A0A1S1MNA7</accession>
<comment type="caution">
    <text evidence="1">The sequence shown here is derived from an EMBL/GenBank/DDBJ whole genome shotgun (WGS) entry which is preliminary data.</text>
</comment>
<dbReference type="EMBL" id="MKJU01000027">
    <property type="protein sequence ID" value="OHU89896.1"/>
    <property type="molecule type" value="Genomic_DNA"/>
</dbReference>
<dbReference type="AlphaFoldDB" id="A0A1S1MNA7"/>
<proteinExistence type="predicted"/>
<name>A0A1S1MNA7_9GAMM</name>
<evidence type="ECO:0000313" key="2">
    <source>
        <dbReference type="Proteomes" id="UP000179786"/>
    </source>
</evidence>
<dbReference type="OrthoDB" id="5540965at2"/>
<protein>
    <submittedName>
        <fullName evidence="1">Uncharacterized protein</fullName>
    </submittedName>
</protein>
<organism evidence="1 2">
    <name type="scientific">Pseudoalteromonas amylolytica</name>
    <dbReference type="NCBI Taxonomy" id="1859457"/>
    <lineage>
        <taxon>Bacteria</taxon>
        <taxon>Pseudomonadati</taxon>
        <taxon>Pseudomonadota</taxon>
        <taxon>Gammaproteobacteria</taxon>
        <taxon>Alteromonadales</taxon>
        <taxon>Pseudoalteromonadaceae</taxon>
        <taxon>Pseudoalteromonas</taxon>
    </lineage>
</organism>
<evidence type="ECO:0000313" key="1">
    <source>
        <dbReference type="EMBL" id="OHU89896.1"/>
    </source>
</evidence>
<keyword evidence="2" id="KW-1185">Reference proteome</keyword>
<gene>
    <name evidence="1" type="ORF">BET10_13970</name>
</gene>
<reference evidence="1 2" key="1">
    <citation type="submission" date="2016-09" db="EMBL/GenBank/DDBJ databases">
        <title>Pseudoalteromonas amylolytica sp. nov., isolated from the surface seawater.</title>
        <authorList>
            <person name="Wu Y.-H."/>
            <person name="Cheng H."/>
            <person name="Jin X.-B."/>
            <person name="Wang C.-S."/>
            <person name="Xu X.-W."/>
        </authorList>
    </citation>
    <scope>NUCLEOTIDE SEQUENCE [LARGE SCALE GENOMIC DNA]</scope>
    <source>
        <strain evidence="1 2">JW1</strain>
    </source>
</reference>
<dbReference type="RefSeq" id="WP_070985863.1">
    <property type="nucleotide sequence ID" value="NZ_MKJU01000027.1"/>
</dbReference>
<sequence length="158" mass="18112">MDLSIRSIRYTTNDEKPESFTTELELVDRFERLLDVFSHKKVLVEREFGCGYGIADAVMFNYKSDTSLLDLANVPQDWAYTLRVLPYRKNFDLDALISLSGASVPVCRKAMKEFIKAGYCVEKNNGVFMKVRQPRLLCTSICSGTINEIDRHLRNEVS</sequence>
<dbReference type="Proteomes" id="UP000179786">
    <property type="component" value="Unassembled WGS sequence"/>
</dbReference>